<dbReference type="Gene3D" id="3.50.50.60">
    <property type="entry name" value="FAD/NAD(P)-binding domain"/>
    <property type="match status" value="1"/>
</dbReference>
<dbReference type="AlphaFoldDB" id="Q6VT94"/>
<dbReference type="Pfam" id="PF00743">
    <property type="entry name" value="FMO-like"/>
    <property type="match status" value="1"/>
</dbReference>
<dbReference type="GO" id="GO:0050661">
    <property type="term" value="F:NADP binding"/>
    <property type="evidence" value="ECO:0007669"/>
    <property type="project" value="InterPro"/>
</dbReference>
<dbReference type="SMR" id="Q6VT94"/>
<protein>
    <submittedName>
        <fullName evidence="6">Putative FAD-dependent monooxygenase</fullName>
    </submittedName>
</protein>
<dbReference type="GO" id="GO:0050660">
    <property type="term" value="F:flavin adenine dinucleotide binding"/>
    <property type="evidence" value="ECO:0007669"/>
    <property type="project" value="InterPro"/>
</dbReference>
<dbReference type="BioCyc" id="MetaCyc:MONOMER-20816"/>
<dbReference type="InterPro" id="IPR020946">
    <property type="entry name" value="Flavin_mOase-like"/>
</dbReference>
<dbReference type="InterPro" id="IPR036188">
    <property type="entry name" value="FAD/NAD-bd_sf"/>
</dbReference>
<dbReference type="PIRSF" id="PIRSF000332">
    <property type="entry name" value="FMO"/>
    <property type="match status" value="1"/>
</dbReference>
<dbReference type="EMBL" id="AH013687">
    <property type="protein sequence ID" value="AAS47561.1"/>
    <property type="molecule type" value="Genomic_DNA"/>
</dbReference>
<evidence type="ECO:0000256" key="5">
    <source>
        <dbReference type="ARBA" id="ARBA00023002"/>
    </source>
</evidence>
<evidence type="ECO:0000256" key="4">
    <source>
        <dbReference type="ARBA" id="ARBA00022857"/>
    </source>
</evidence>
<keyword evidence="6" id="KW-0503">Monooxygenase</keyword>
<dbReference type="FunFam" id="3.50.50.60:FF:000042">
    <property type="entry name" value="Dimethylaniline monooxygenase [N-oxide-forming]"/>
    <property type="match status" value="1"/>
</dbReference>
<dbReference type="PANTHER" id="PTHR23023">
    <property type="entry name" value="DIMETHYLANILINE MONOOXYGENASE"/>
    <property type="match status" value="1"/>
</dbReference>
<name>Q6VT94_UNCXX</name>
<gene>
    <name evidence="6" type="primary">pedG</name>
</gene>
<keyword evidence="4" id="KW-0521">NADP</keyword>
<reference evidence="6" key="1">
    <citation type="journal article" date="2002" name="Proc. Natl. Acad. Sci. U.S.A.">
        <title>A polyketide synthase-peptide synthetase gene cluster from an uncultured bacterial symbiont of Paederus beetles.</title>
        <authorList>
            <person name="Piel J."/>
        </authorList>
    </citation>
    <scope>NUCLEOTIDE SEQUENCE</scope>
</reference>
<evidence type="ECO:0000256" key="1">
    <source>
        <dbReference type="ARBA" id="ARBA00009183"/>
    </source>
</evidence>
<dbReference type="SUPFAM" id="SSF51905">
    <property type="entry name" value="FAD/NAD(P)-binding domain"/>
    <property type="match status" value="1"/>
</dbReference>
<dbReference type="InterPro" id="IPR050346">
    <property type="entry name" value="FMO-like"/>
</dbReference>
<keyword evidence="3" id="KW-0274">FAD</keyword>
<comment type="similarity">
    <text evidence="1">Belongs to the FMO family.</text>
</comment>
<evidence type="ECO:0000256" key="3">
    <source>
        <dbReference type="ARBA" id="ARBA00022827"/>
    </source>
</evidence>
<accession>Q6VT94</accession>
<keyword evidence="5" id="KW-0560">Oxidoreductase</keyword>
<dbReference type="GO" id="GO:0004499">
    <property type="term" value="F:N,N-dimethylaniline monooxygenase activity"/>
    <property type="evidence" value="ECO:0007669"/>
    <property type="project" value="InterPro"/>
</dbReference>
<reference evidence="6" key="2">
    <citation type="journal article" date="2004" name="J. Bacteriol.">
        <title>Evidence for a symbiosis island involved in horizontal acquisition of pederin biosynthetic capabilities by the bacterial symbiont of Paederus fuscipes beetles.</title>
        <authorList>
            <person name="Piel J."/>
            <person name="Hofer I."/>
            <person name="Hui D."/>
        </authorList>
    </citation>
    <scope>NUCLEOTIDE SEQUENCE</scope>
</reference>
<dbReference type="InterPro" id="IPR000960">
    <property type="entry name" value="Flavin_mOase"/>
</dbReference>
<keyword evidence="2" id="KW-0285">Flavoprotein</keyword>
<evidence type="ECO:0000256" key="2">
    <source>
        <dbReference type="ARBA" id="ARBA00022630"/>
    </source>
</evidence>
<dbReference type="PRINTS" id="PR00370">
    <property type="entry name" value="FMOXYGENASE"/>
</dbReference>
<sequence length="433" mass="49642">MNQKFRLCIIGGGPLGIGLGRELSEGAIDYDLYEAESDLGGVWNREGKCGRVYPSLHLISPKFNTQVPDYPMPDHYPVYPNHKMMLAYMRSYARDFGVYEHAIFNTSVTRLEPDGEGWEVELSSGERKRYEVVAVCNGAQRVARFPDPPHPGTFQGKVLHSMDYKSPDLVRDKRVLVVGAGNSGCDIAVDASHHAEQVYHSTRRGYHYFPKFIDGKPTPQWMLQLGNKFETKEQTLAYMQQVFKVAGFDGMDYGLKKPDHPLDGAHPIMNSQILYHIGHGDILPKDNIEYFEGNTVFFIDGTKADVDLIIYATGYDRDFPFIDHALLEWKDGLPDLFIHIVPRNLDNIFFFGFVNAAAGLGDGLRLQGQFVRSYVRALQQKSKGYFKFIQTKQNDNPDLGQDYFLDSHRHRWEVDFWKFIKCARRYREMLDEI</sequence>
<organism evidence="6">
    <name type="scientific">symbiont bacterium of Paederus fuscipes</name>
    <dbReference type="NCBI Taxonomy" id="176282"/>
    <lineage>
        <taxon>Bacteria</taxon>
    </lineage>
</organism>
<evidence type="ECO:0000313" key="6">
    <source>
        <dbReference type="EMBL" id="AAS47561.1"/>
    </source>
</evidence>
<proteinExistence type="inferred from homology"/>